<feature type="signal peptide" evidence="3">
    <location>
        <begin position="1"/>
        <end position="28"/>
    </location>
</feature>
<keyword evidence="2" id="KW-1133">Transmembrane helix</keyword>
<dbReference type="AlphaFoldDB" id="A0A1Y2D4A2"/>
<keyword evidence="5" id="KW-1185">Reference proteome</keyword>
<feature type="chain" id="PRO_5012892311" evidence="3">
    <location>
        <begin position="29"/>
        <end position="506"/>
    </location>
</feature>
<organism evidence="4 5">
    <name type="scientific">Neocallimastix californiae</name>
    <dbReference type="NCBI Taxonomy" id="1754190"/>
    <lineage>
        <taxon>Eukaryota</taxon>
        <taxon>Fungi</taxon>
        <taxon>Fungi incertae sedis</taxon>
        <taxon>Chytridiomycota</taxon>
        <taxon>Chytridiomycota incertae sedis</taxon>
        <taxon>Neocallimastigomycetes</taxon>
        <taxon>Neocallimastigales</taxon>
        <taxon>Neocallimastigaceae</taxon>
        <taxon>Neocallimastix</taxon>
    </lineage>
</organism>
<feature type="region of interest" description="Disordered" evidence="1">
    <location>
        <begin position="138"/>
        <end position="192"/>
    </location>
</feature>
<feature type="transmembrane region" description="Helical" evidence="2">
    <location>
        <begin position="205"/>
        <end position="228"/>
    </location>
</feature>
<dbReference type="OrthoDB" id="2156857at2759"/>
<gene>
    <name evidence="4" type="ORF">LY90DRAFT_702461</name>
</gene>
<keyword evidence="3" id="KW-0732">Signal</keyword>
<feature type="region of interest" description="Disordered" evidence="1">
    <location>
        <begin position="341"/>
        <end position="367"/>
    </location>
</feature>
<reference evidence="4 5" key="1">
    <citation type="submission" date="2016-08" db="EMBL/GenBank/DDBJ databases">
        <title>A Parts List for Fungal Cellulosomes Revealed by Comparative Genomics.</title>
        <authorList>
            <consortium name="DOE Joint Genome Institute"/>
            <person name="Haitjema C.H."/>
            <person name="Gilmore S.P."/>
            <person name="Henske J.K."/>
            <person name="Solomon K.V."/>
            <person name="De Groot R."/>
            <person name="Kuo A."/>
            <person name="Mondo S.J."/>
            <person name="Salamov A.A."/>
            <person name="Labutti K."/>
            <person name="Zhao Z."/>
            <person name="Chiniquy J."/>
            <person name="Barry K."/>
            <person name="Brewer H.M."/>
            <person name="Purvine S.O."/>
            <person name="Wright A.T."/>
            <person name="Boxma B."/>
            <person name="Van Alen T."/>
            <person name="Hackstein J.H."/>
            <person name="Baker S.E."/>
            <person name="Grigoriev I.V."/>
            <person name="O'Malley M.A."/>
        </authorList>
    </citation>
    <scope>NUCLEOTIDE SEQUENCE [LARGE SCALE GENOMIC DNA]</scope>
    <source>
        <strain evidence="4 5">G1</strain>
    </source>
</reference>
<comment type="caution">
    <text evidence="4">The sequence shown here is derived from an EMBL/GenBank/DDBJ whole genome shotgun (WGS) entry which is preliminary data.</text>
</comment>
<evidence type="ECO:0000313" key="5">
    <source>
        <dbReference type="Proteomes" id="UP000193920"/>
    </source>
</evidence>
<sequence>MITDKTCWNILKYILLLSSIEYISNVRADNQCTSNLDCAKFNTEVDSHVCIRWDGQKDYVCYLEAEAYCTTDASCQGFNEALKFCYVPPWITNKNSQKQCFTIHSEGGTCLEDSHCNEGLICSNNVCTASTGENNSNNANGKVGTAGTAGNANSNDKINNKNTNSTTNANSNKKPSNKNTNSTSTLDLDYDDEEKKDEPIEIIGLPLWGFITVCTVPVVFLVVILWGLSIGRKSYREEEERKRNKMVLKNNEKELDTKYNGVSSERLIPDSTSDYKGDMLKSYLNTGDGNGSGAITSISSSSNSTIANNLNLLGTAGTATTPVLNNKSSQATLETQKLRKNKKSNTNLAGAAVKPKKPKSIVNSEYSDTNSHQGLLAAGTGFGMSAADSGIYSNYFGGGGASSTVSSNYFGQAVPTDPMNAIYYQQMLAAQQLQAQQLQNQALMNQYYMGNAGVMGGMPSVDMMQYQQLYGQAMMNGGIVNNQMLYAGSDVGSSSDAAPKKTKHKK</sequence>
<keyword evidence="2" id="KW-0472">Membrane</keyword>
<evidence type="ECO:0000256" key="1">
    <source>
        <dbReference type="SAM" id="MobiDB-lite"/>
    </source>
</evidence>
<name>A0A1Y2D4A2_9FUNG</name>
<dbReference type="EMBL" id="MCOG01000088">
    <property type="protein sequence ID" value="ORY54090.1"/>
    <property type="molecule type" value="Genomic_DNA"/>
</dbReference>
<proteinExistence type="predicted"/>
<feature type="compositionally biased region" description="Low complexity" evidence="1">
    <location>
        <begin position="151"/>
        <end position="187"/>
    </location>
</feature>
<protein>
    <submittedName>
        <fullName evidence="4">Uncharacterized protein</fullName>
    </submittedName>
</protein>
<keyword evidence="2" id="KW-0812">Transmembrane</keyword>
<dbReference type="Proteomes" id="UP000193920">
    <property type="component" value="Unassembled WGS sequence"/>
</dbReference>
<accession>A0A1Y2D4A2</accession>
<evidence type="ECO:0000256" key="3">
    <source>
        <dbReference type="SAM" id="SignalP"/>
    </source>
</evidence>
<evidence type="ECO:0000256" key="2">
    <source>
        <dbReference type="SAM" id="Phobius"/>
    </source>
</evidence>
<evidence type="ECO:0000313" key="4">
    <source>
        <dbReference type="EMBL" id="ORY54090.1"/>
    </source>
</evidence>